<dbReference type="FunFam" id="3.40.50.300:FF:000115">
    <property type="entry name" value="DNA helicase"/>
    <property type="match status" value="1"/>
</dbReference>
<keyword evidence="9" id="KW-0539">Nucleus</keyword>
<evidence type="ECO:0000256" key="9">
    <source>
        <dbReference type="ARBA" id="ARBA00023242"/>
    </source>
</evidence>
<dbReference type="EC" id="3.6.4.12" evidence="12"/>
<dbReference type="InterPro" id="IPR027417">
    <property type="entry name" value="P-loop_NTPase"/>
</dbReference>
<keyword evidence="5 12" id="KW-0378">Hydrolase</keyword>
<dbReference type="SMART" id="SM00350">
    <property type="entry name" value="MCM"/>
    <property type="match status" value="1"/>
</dbReference>
<dbReference type="CDD" id="cd17757">
    <property type="entry name" value="MCM6"/>
    <property type="match status" value="1"/>
</dbReference>
<keyword evidence="7 11" id="KW-0067">ATP-binding</keyword>
<keyword evidence="3 12" id="KW-0235">DNA replication</keyword>
<feature type="compositionally biased region" description="Polar residues" evidence="14">
    <location>
        <begin position="674"/>
        <end position="706"/>
    </location>
</feature>
<protein>
    <recommendedName>
        <fullName evidence="12">DNA replication licensing factor MCM6</fullName>
        <ecNumber evidence="12">3.6.4.12</ecNumber>
    </recommendedName>
</protein>
<dbReference type="Proteomes" id="UP000694395">
    <property type="component" value="Chromosome 8"/>
</dbReference>
<dbReference type="Pfam" id="PF14551">
    <property type="entry name" value="MCM_N"/>
    <property type="match status" value="1"/>
</dbReference>
<dbReference type="GO" id="GO:0003697">
    <property type="term" value="F:single-stranded DNA binding"/>
    <property type="evidence" value="ECO:0007669"/>
    <property type="project" value="TreeGrafter"/>
</dbReference>
<evidence type="ECO:0000256" key="3">
    <source>
        <dbReference type="ARBA" id="ARBA00022705"/>
    </source>
</evidence>
<organism evidence="16 17">
    <name type="scientific">Oncorhynchus mykiss</name>
    <name type="common">Rainbow trout</name>
    <name type="synonym">Salmo gairdneri</name>
    <dbReference type="NCBI Taxonomy" id="8022"/>
    <lineage>
        <taxon>Eukaryota</taxon>
        <taxon>Metazoa</taxon>
        <taxon>Chordata</taxon>
        <taxon>Craniata</taxon>
        <taxon>Vertebrata</taxon>
        <taxon>Euteleostomi</taxon>
        <taxon>Actinopterygii</taxon>
        <taxon>Neopterygii</taxon>
        <taxon>Teleostei</taxon>
        <taxon>Protacanthopterygii</taxon>
        <taxon>Salmoniformes</taxon>
        <taxon>Salmonidae</taxon>
        <taxon>Salmoninae</taxon>
        <taxon>Oncorhynchus</taxon>
    </lineage>
</organism>
<name>A0A8C7LRX3_ONCMY</name>
<evidence type="ECO:0000256" key="4">
    <source>
        <dbReference type="ARBA" id="ARBA00022741"/>
    </source>
</evidence>
<dbReference type="InterPro" id="IPR027925">
    <property type="entry name" value="MCM_N"/>
</dbReference>
<dbReference type="InterPro" id="IPR018525">
    <property type="entry name" value="MCM_CS"/>
</dbReference>
<dbReference type="SUPFAM" id="SSF50249">
    <property type="entry name" value="Nucleic acid-binding proteins"/>
    <property type="match status" value="1"/>
</dbReference>
<keyword evidence="17" id="KW-1185">Reference proteome</keyword>
<keyword evidence="4 11" id="KW-0547">Nucleotide-binding</keyword>
<keyword evidence="10 12" id="KW-0131">Cell cycle</keyword>
<dbReference type="Pfam" id="PF17855">
    <property type="entry name" value="MCM_lid"/>
    <property type="match status" value="1"/>
</dbReference>
<dbReference type="FunFam" id="1.20.58.870:FF:000001">
    <property type="entry name" value="DNA helicase"/>
    <property type="match status" value="1"/>
</dbReference>
<evidence type="ECO:0000313" key="16">
    <source>
        <dbReference type="Ensembl" id="ENSOMYP00000003393.2"/>
    </source>
</evidence>
<feature type="domain" description="MCM C-terminal AAA(+) ATPase" evidence="15">
    <location>
        <begin position="329"/>
        <end position="535"/>
    </location>
</feature>
<evidence type="ECO:0000256" key="13">
    <source>
        <dbReference type="SAM" id="Coils"/>
    </source>
</evidence>
<dbReference type="GO" id="GO:0042555">
    <property type="term" value="C:MCM complex"/>
    <property type="evidence" value="ECO:0007669"/>
    <property type="project" value="UniProtKB-UniRule"/>
</dbReference>
<gene>
    <name evidence="16" type="primary">LOC110530628</name>
</gene>
<evidence type="ECO:0000256" key="2">
    <source>
        <dbReference type="ARBA" id="ARBA00008010"/>
    </source>
</evidence>
<keyword evidence="8 11" id="KW-0238">DNA-binding</keyword>
<evidence type="ECO:0000256" key="8">
    <source>
        <dbReference type="ARBA" id="ARBA00023125"/>
    </source>
</evidence>
<dbReference type="PRINTS" id="PR01657">
    <property type="entry name" value="MCMFAMILY"/>
</dbReference>
<dbReference type="GO" id="GO:1902969">
    <property type="term" value="P:mitotic DNA replication"/>
    <property type="evidence" value="ECO:0007669"/>
    <property type="project" value="TreeGrafter"/>
</dbReference>
<keyword evidence="6 12" id="KW-0347">Helicase</keyword>
<dbReference type="GO" id="GO:1990518">
    <property type="term" value="F:single-stranded 3'-5' DNA helicase activity"/>
    <property type="evidence" value="ECO:0007669"/>
    <property type="project" value="TreeGrafter"/>
</dbReference>
<dbReference type="GeneTree" id="ENSGT01150000286966"/>
<dbReference type="PROSITE" id="PS00847">
    <property type="entry name" value="MCM_1"/>
    <property type="match status" value="1"/>
</dbReference>
<dbReference type="GO" id="GO:0000727">
    <property type="term" value="P:double-strand break repair via break-induced replication"/>
    <property type="evidence" value="ECO:0007669"/>
    <property type="project" value="TreeGrafter"/>
</dbReference>
<dbReference type="GO" id="GO:0016787">
    <property type="term" value="F:hydrolase activity"/>
    <property type="evidence" value="ECO:0007669"/>
    <property type="project" value="UniProtKB-KW"/>
</dbReference>
<dbReference type="Gene3D" id="2.40.50.140">
    <property type="entry name" value="Nucleic acid-binding proteins"/>
    <property type="match status" value="1"/>
</dbReference>
<dbReference type="InterPro" id="IPR012340">
    <property type="entry name" value="NA-bd_OB-fold"/>
</dbReference>
<dbReference type="InterPro" id="IPR008049">
    <property type="entry name" value="MCM6"/>
</dbReference>
<evidence type="ECO:0000256" key="6">
    <source>
        <dbReference type="ARBA" id="ARBA00022806"/>
    </source>
</evidence>
<dbReference type="Pfam" id="PF17207">
    <property type="entry name" value="MCM_OB"/>
    <property type="match status" value="1"/>
</dbReference>
<reference evidence="16" key="3">
    <citation type="submission" date="2025-09" db="UniProtKB">
        <authorList>
            <consortium name="Ensembl"/>
        </authorList>
    </citation>
    <scope>IDENTIFICATION</scope>
</reference>
<dbReference type="Gene3D" id="3.30.1640.10">
    <property type="entry name" value="mini-chromosome maintenance (MCM) complex, chain A, domain 1"/>
    <property type="match status" value="1"/>
</dbReference>
<dbReference type="InterPro" id="IPR001208">
    <property type="entry name" value="MCM_dom"/>
</dbReference>
<evidence type="ECO:0000313" key="17">
    <source>
        <dbReference type="Proteomes" id="UP000694395"/>
    </source>
</evidence>
<dbReference type="GO" id="GO:0006270">
    <property type="term" value="P:DNA replication initiation"/>
    <property type="evidence" value="ECO:0007669"/>
    <property type="project" value="UniProtKB-UniRule"/>
</dbReference>
<dbReference type="Ensembl" id="ENSOMYT00000003805.2">
    <property type="protein sequence ID" value="ENSOMYP00000003393.2"/>
    <property type="gene ID" value="ENSOMYG00000001753.2"/>
</dbReference>
<dbReference type="AlphaFoldDB" id="A0A8C7LRX3"/>
<sequence length="812" mass="91475">MDLVQPTQENAGQMVKDELAEKCQKLFQAFLEEYQTADGEVKYVRDAEELIRPERNTLLVSFTDLEGFNQELATTIQEEFYRVYPFLCRAVRNFARDHGNVPVNKEFYLAIQDLPTRHKIRELSSLRIGSLVRFSAQVVRTHPVHPELVSHTPFFTWSARGFCQISPQQLGPFRIVGRHSETCVCYAFVRIQETQAELPRGSIPRSLEVILRAEAVETAQAGDRCDITGSLIVVPDVSQLSTAGVRAETSSRVGGRQGYENEGLRGLKALGVRELSYRLAFLACHVAPTNPRFGGKELRDEDQTAESIKSQMSVQEWEKVFEMSQDKNLYHNLGTSLFPTIHGNDEVKRGILLMLFGGVPKTTMEGTSLRGDVNVCIVGDPSTAKSQFLKHVEEFSPRAVYTSGKASSAAGLTAAVVRDEESHEFVIEAGALMLADNGVCCIDEFDKMETRDQVAIHEAMEQQTISITKAGVKATLNARTSILAAANPVGGRYDRSKSLKQNVNLSAPIMSRFDLFFILVDDCNEVTDYAIARRIVDLHSRIENSVDRLYSLDEIRRYLLFARQFKPKISGESEEFIVEQYKRLRQRDGSGGVATSAWRITVRQLESMIRLSEGMARMHCCDEVQPKHVKEAFRLLNKSIIRVETPDINLDQDQNQEMEAEEEGENGHDVPNGVNDQDNGQVNGHTHGVTGQTNGVNAHADSSSKPSLRLTFPEYRRISNLLVLHLRRVEEAEEEEELKKSAVINWYLKEMESEIDSEEELINRKSLIEKVLHRLVHYDHILIELSQGGLKGSETETQEEVLVVNPNYTLED</sequence>
<dbReference type="FunFam" id="3.30.1640.10:FF:000004">
    <property type="entry name" value="DNA helicase"/>
    <property type="match status" value="1"/>
</dbReference>
<dbReference type="PANTHER" id="PTHR11630:SF73">
    <property type="entry name" value="DNA REPLICATION LICENSING FACTOR MCM6"/>
    <property type="match status" value="1"/>
</dbReference>
<evidence type="ECO:0000256" key="12">
    <source>
        <dbReference type="RuleBase" id="RU368064"/>
    </source>
</evidence>
<accession>A0A8C7LRX3</accession>
<evidence type="ECO:0000256" key="10">
    <source>
        <dbReference type="ARBA" id="ARBA00023306"/>
    </source>
</evidence>
<comment type="similarity">
    <text evidence="2 11">Belongs to the MCM family.</text>
</comment>
<feature type="coiled-coil region" evidence="13">
    <location>
        <begin position="715"/>
        <end position="768"/>
    </location>
</feature>
<dbReference type="GO" id="GO:0005634">
    <property type="term" value="C:nucleus"/>
    <property type="evidence" value="ECO:0007669"/>
    <property type="project" value="UniProtKB-SubCell"/>
</dbReference>
<dbReference type="Gene3D" id="1.20.58.870">
    <property type="match status" value="1"/>
</dbReference>
<evidence type="ECO:0000256" key="14">
    <source>
        <dbReference type="SAM" id="MobiDB-lite"/>
    </source>
</evidence>
<dbReference type="InterPro" id="IPR033762">
    <property type="entry name" value="MCM_OB"/>
</dbReference>
<reference evidence="16" key="1">
    <citation type="submission" date="2020-07" db="EMBL/GenBank/DDBJ databases">
        <title>A long reads based de novo assembly of the rainbow trout Arlee double haploid line genome.</title>
        <authorList>
            <person name="Gao G."/>
            <person name="Palti Y."/>
        </authorList>
    </citation>
    <scope>NUCLEOTIDE SEQUENCE [LARGE SCALE GENOMIC DNA]</scope>
</reference>
<dbReference type="PRINTS" id="PR01662">
    <property type="entry name" value="MCMPROTEIN6"/>
</dbReference>
<dbReference type="FunFam" id="2.40.50.140:FF:000091">
    <property type="entry name" value="DNA helicase"/>
    <property type="match status" value="1"/>
</dbReference>
<evidence type="ECO:0000256" key="11">
    <source>
        <dbReference type="RuleBase" id="RU004070"/>
    </source>
</evidence>
<comment type="subcellular location">
    <subcellularLocation>
        <location evidence="1 12">Nucleus</location>
    </subcellularLocation>
</comment>
<dbReference type="PROSITE" id="PS50051">
    <property type="entry name" value="MCM_2"/>
    <property type="match status" value="1"/>
</dbReference>
<proteinExistence type="inferred from homology"/>
<evidence type="ECO:0000259" key="15">
    <source>
        <dbReference type="PROSITE" id="PS50051"/>
    </source>
</evidence>
<dbReference type="InterPro" id="IPR041024">
    <property type="entry name" value="Mcm6_C"/>
</dbReference>
<reference evidence="16" key="2">
    <citation type="submission" date="2025-08" db="UniProtKB">
        <authorList>
            <consortium name="Ensembl"/>
        </authorList>
    </citation>
    <scope>IDENTIFICATION</scope>
</reference>
<keyword evidence="13" id="KW-0175">Coiled coil</keyword>
<dbReference type="InterPro" id="IPR031327">
    <property type="entry name" value="MCM"/>
</dbReference>
<evidence type="ECO:0000256" key="5">
    <source>
        <dbReference type="ARBA" id="ARBA00022801"/>
    </source>
</evidence>
<dbReference type="Gene3D" id="3.40.50.300">
    <property type="entry name" value="P-loop containing nucleotide triphosphate hydrolases"/>
    <property type="match status" value="1"/>
</dbReference>
<dbReference type="PANTHER" id="PTHR11630">
    <property type="entry name" value="DNA REPLICATION LICENSING FACTOR MCM FAMILY MEMBER"/>
    <property type="match status" value="1"/>
</dbReference>
<dbReference type="Pfam" id="PF18263">
    <property type="entry name" value="WHD_MCM6"/>
    <property type="match status" value="1"/>
</dbReference>
<dbReference type="InterPro" id="IPR041562">
    <property type="entry name" value="MCM_lid"/>
</dbReference>
<dbReference type="Pfam" id="PF00493">
    <property type="entry name" value="MCM"/>
    <property type="match status" value="1"/>
</dbReference>
<evidence type="ECO:0000256" key="1">
    <source>
        <dbReference type="ARBA" id="ARBA00004123"/>
    </source>
</evidence>
<comment type="catalytic activity">
    <reaction evidence="12">
        <text>ATP + H2O = ADP + phosphate + H(+)</text>
        <dbReference type="Rhea" id="RHEA:13065"/>
        <dbReference type="ChEBI" id="CHEBI:15377"/>
        <dbReference type="ChEBI" id="CHEBI:15378"/>
        <dbReference type="ChEBI" id="CHEBI:30616"/>
        <dbReference type="ChEBI" id="CHEBI:43474"/>
        <dbReference type="ChEBI" id="CHEBI:456216"/>
        <dbReference type="EC" id="3.6.4.12"/>
    </reaction>
</comment>
<dbReference type="SUPFAM" id="SSF52540">
    <property type="entry name" value="P-loop containing nucleoside triphosphate hydrolases"/>
    <property type="match status" value="1"/>
</dbReference>
<comment type="subunit">
    <text evidence="12">Component of the MCM2-7 complex.</text>
</comment>
<comment type="function">
    <text evidence="12">Acts as component of the MCM2-7 complex (MCM complex) which is the replicative helicase essential for 'once per cell cycle' DNA replication initiation and elongation in eukaryotic cells. The active ATPase sites in the MCM2-7 ring are formed through the interaction surfaces of two neighboring subunits such that a critical structure of a conserved arginine finger motif is provided in trans relative to the ATP-binding site of the Walker A box of the adjacent subunit. The six ATPase active sites, however, are likely to contribute differentially to the complex helicase activity.</text>
</comment>
<feature type="region of interest" description="Disordered" evidence="14">
    <location>
        <begin position="656"/>
        <end position="706"/>
    </location>
</feature>
<dbReference type="GO" id="GO:0005524">
    <property type="term" value="F:ATP binding"/>
    <property type="evidence" value="ECO:0007669"/>
    <property type="project" value="UniProtKB-UniRule"/>
</dbReference>
<evidence type="ECO:0000256" key="7">
    <source>
        <dbReference type="ARBA" id="ARBA00022840"/>
    </source>
</evidence>